<reference evidence="1" key="1">
    <citation type="journal article" date="2014" name="Int. J. Syst. Evol. Microbiol.">
        <title>Complete genome sequence of Corynebacterium casei LMG S-19264T (=DSM 44701T), isolated from a smear-ripened cheese.</title>
        <authorList>
            <consortium name="US DOE Joint Genome Institute (JGI-PGF)"/>
            <person name="Walter F."/>
            <person name="Albersmeier A."/>
            <person name="Kalinowski J."/>
            <person name="Ruckert C."/>
        </authorList>
    </citation>
    <scope>NUCLEOTIDE SEQUENCE</scope>
    <source>
        <strain evidence="1">JCM 4988</strain>
    </source>
</reference>
<evidence type="ECO:0000313" key="1">
    <source>
        <dbReference type="EMBL" id="GGZ39208.1"/>
    </source>
</evidence>
<accession>A0A918UWM7</accession>
<keyword evidence="2" id="KW-1185">Reference proteome</keyword>
<name>A0A918UWM7_9ACTN</name>
<reference evidence="1" key="2">
    <citation type="submission" date="2020-09" db="EMBL/GenBank/DDBJ databases">
        <authorList>
            <person name="Sun Q."/>
            <person name="Ohkuma M."/>
        </authorList>
    </citation>
    <scope>NUCLEOTIDE SEQUENCE</scope>
    <source>
        <strain evidence="1">JCM 4988</strain>
    </source>
</reference>
<proteinExistence type="predicted"/>
<dbReference type="AlphaFoldDB" id="A0A918UWM7"/>
<dbReference type="Proteomes" id="UP000630936">
    <property type="component" value="Unassembled WGS sequence"/>
</dbReference>
<protein>
    <submittedName>
        <fullName evidence="1">Uncharacterized protein</fullName>
    </submittedName>
</protein>
<sequence>MCEGNCGTEGGSAGERGGGRLVTTLSRTGLIITADKTAYGGTTGKVALWETPRTPLATALPQAAT</sequence>
<gene>
    <name evidence="1" type="ORF">GCM10010387_36640</name>
</gene>
<organism evidence="1 2">
    <name type="scientific">Streptomyces inusitatus</name>
    <dbReference type="NCBI Taxonomy" id="68221"/>
    <lineage>
        <taxon>Bacteria</taxon>
        <taxon>Bacillati</taxon>
        <taxon>Actinomycetota</taxon>
        <taxon>Actinomycetes</taxon>
        <taxon>Kitasatosporales</taxon>
        <taxon>Streptomycetaceae</taxon>
        <taxon>Streptomyces</taxon>
    </lineage>
</organism>
<dbReference type="EMBL" id="BMWG01000011">
    <property type="protein sequence ID" value="GGZ39208.1"/>
    <property type="molecule type" value="Genomic_DNA"/>
</dbReference>
<evidence type="ECO:0000313" key="2">
    <source>
        <dbReference type="Proteomes" id="UP000630936"/>
    </source>
</evidence>
<comment type="caution">
    <text evidence="1">The sequence shown here is derived from an EMBL/GenBank/DDBJ whole genome shotgun (WGS) entry which is preliminary data.</text>
</comment>